<dbReference type="EMBL" id="JALHAT010000004">
    <property type="protein sequence ID" value="MCJ1960001.1"/>
    <property type="molecule type" value="Genomic_DNA"/>
</dbReference>
<dbReference type="Proteomes" id="UP001162802">
    <property type="component" value="Unassembled WGS sequence"/>
</dbReference>
<name>A0ABT0A9X8_9SPHN</name>
<proteinExistence type="predicted"/>
<sequence length="75" mass="8023">MEETETVLPAPSAETGEAPDASPLVRIEAALARIESACARRLRAEDALLQRHGALRTRVEETLGELDTLIEGSAP</sequence>
<protein>
    <recommendedName>
        <fullName evidence="4">DUF4164 domain-containing protein</fullName>
    </recommendedName>
</protein>
<feature type="region of interest" description="Disordered" evidence="1">
    <location>
        <begin position="1"/>
        <end position="21"/>
    </location>
</feature>
<organism evidence="2 3">
    <name type="scientific">Novosphingobium mangrovi</name>
    <name type="common">ex Hu et al. 2023</name>
    <dbReference type="NCBI Taxonomy" id="2930094"/>
    <lineage>
        <taxon>Bacteria</taxon>
        <taxon>Pseudomonadati</taxon>
        <taxon>Pseudomonadota</taxon>
        <taxon>Alphaproteobacteria</taxon>
        <taxon>Sphingomonadales</taxon>
        <taxon>Sphingomonadaceae</taxon>
        <taxon>Novosphingobium</taxon>
    </lineage>
</organism>
<keyword evidence="3" id="KW-1185">Reference proteome</keyword>
<evidence type="ECO:0000313" key="2">
    <source>
        <dbReference type="EMBL" id="MCJ1960001.1"/>
    </source>
</evidence>
<evidence type="ECO:0000313" key="3">
    <source>
        <dbReference type="Proteomes" id="UP001162802"/>
    </source>
</evidence>
<dbReference type="RefSeq" id="WP_243797678.1">
    <property type="nucleotide sequence ID" value="NZ_JALHAT010000004.1"/>
</dbReference>
<gene>
    <name evidence="2" type="ORF">MTR65_04875</name>
</gene>
<evidence type="ECO:0000256" key="1">
    <source>
        <dbReference type="SAM" id="MobiDB-lite"/>
    </source>
</evidence>
<reference evidence="2" key="1">
    <citation type="submission" date="2022-03" db="EMBL/GenBank/DDBJ databases">
        <title>Identification of a novel bacterium isolated from mangrove sediments.</title>
        <authorList>
            <person name="Pan X."/>
        </authorList>
    </citation>
    <scope>NUCLEOTIDE SEQUENCE</scope>
    <source>
        <strain evidence="2">B2637</strain>
    </source>
</reference>
<evidence type="ECO:0008006" key="4">
    <source>
        <dbReference type="Google" id="ProtNLM"/>
    </source>
</evidence>
<comment type="caution">
    <text evidence="2">The sequence shown here is derived from an EMBL/GenBank/DDBJ whole genome shotgun (WGS) entry which is preliminary data.</text>
</comment>
<accession>A0ABT0A9X8</accession>